<keyword evidence="4" id="KW-1133">Transmembrane helix</keyword>
<dbReference type="InterPro" id="IPR053951">
    <property type="entry name" value="K_trans_N"/>
</dbReference>
<sequence>MEAPYDTAEAKTSAESERERERHGSAERGTFALYSLKCRYAKVSLTPNQQAEDKEVSNYRLNVPNRRLKRAPFIKSMLESDQMLKYFILFITMLGTSMVIGDGILTPCISGTIA</sequence>
<name>A0AAW2C281_9ROSI</name>
<evidence type="ECO:0000259" key="5">
    <source>
        <dbReference type="Pfam" id="PF02705"/>
    </source>
</evidence>
<accession>A0AAW2C281</accession>
<comment type="caution">
    <text evidence="6">The sequence shown here is derived from an EMBL/GenBank/DDBJ whole genome shotgun (WGS) entry which is preliminary data.</text>
</comment>
<feature type="compositionally biased region" description="Basic and acidic residues" evidence="3">
    <location>
        <begin position="8"/>
        <end position="26"/>
    </location>
</feature>
<evidence type="ECO:0000256" key="1">
    <source>
        <dbReference type="ARBA" id="ARBA00004651"/>
    </source>
</evidence>
<dbReference type="GO" id="GO:0015079">
    <property type="term" value="F:potassium ion transmembrane transporter activity"/>
    <property type="evidence" value="ECO:0007669"/>
    <property type="project" value="InterPro"/>
</dbReference>
<keyword evidence="7" id="KW-1185">Reference proteome</keyword>
<keyword evidence="4" id="KW-0812">Transmembrane</keyword>
<dbReference type="PANTHER" id="PTHR30540:SF117">
    <property type="entry name" value="POTASSIUM TRANSPORTER"/>
    <property type="match status" value="1"/>
</dbReference>
<dbReference type="PANTHER" id="PTHR30540">
    <property type="entry name" value="OSMOTIC STRESS POTASSIUM TRANSPORTER"/>
    <property type="match status" value="1"/>
</dbReference>
<comment type="similarity">
    <text evidence="2">Belongs to the HAK/KUP transporter (TC 2.A.72.3) family.</text>
</comment>
<dbReference type="Proteomes" id="UP001459277">
    <property type="component" value="Unassembled WGS sequence"/>
</dbReference>
<protein>
    <recommendedName>
        <fullName evidence="5">K+ potassium transporter integral membrane domain-containing protein</fullName>
    </recommendedName>
</protein>
<proteinExistence type="inferred from homology"/>
<dbReference type="AlphaFoldDB" id="A0AAW2C281"/>
<gene>
    <name evidence="6" type="ORF">SO802_027286</name>
</gene>
<evidence type="ECO:0000256" key="2">
    <source>
        <dbReference type="ARBA" id="ARBA00008440"/>
    </source>
</evidence>
<keyword evidence="4" id="KW-0472">Membrane</keyword>
<reference evidence="6 7" key="1">
    <citation type="submission" date="2024-01" db="EMBL/GenBank/DDBJ databases">
        <title>A telomere-to-telomere, gap-free genome of sweet tea (Lithocarpus litseifolius).</title>
        <authorList>
            <person name="Zhou J."/>
        </authorList>
    </citation>
    <scope>NUCLEOTIDE SEQUENCE [LARGE SCALE GENOMIC DNA]</scope>
    <source>
        <strain evidence="6">Zhou-2022a</strain>
        <tissue evidence="6">Leaf</tissue>
    </source>
</reference>
<dbReference type="GO" id="GO:0005886">
    <property type="term" value="C:plasma membrane"/>
    <property type="evidence" value="ECO:0007669"/>
    <property type="project" value="UniProtKB-SubCell"/>
</dbReference>
<evidence type="ECO:0000256" key="4">
    <source>
        <dbReference type="SAM" id="Phobius"/>
    </source>
</evidence>
<evidence type="ECO:0000313" key="7">
    <source>
        <dbReference type="Proteomes" id="UP001459277"/>
    </source>
</evidence>
<comment type="subcellular location">
    <subcellularLocation>
        <location evidence="1">Cell membrane</location>
        <topology evidence="1">Multi-pass membrane protein</topology>
    </subcellularLocation>
</comment>
<organism evidence="6 7">
    <name type="scientific">Lithocarpus litseifolius</name>
    <dbReference type="NCBI Taxonomy" id="425828"/>
    <lineage>
        <taxon>Eukaryota</taxon>
        <taxon>Viridiplantae</taxon>
        <taxon>Streptophyta</taxon>
        <taxon>Embryophyta</taxon>
        <taxon>Tracheophyta</taxon>
        <taxon>Spermatophyta</taxon>
        <taxon>Magnoliopsida</taxon>
        <taxon>eudicotyledons</taxon>
        <taxon>Gunneridae</taxon>
        <taxon>Pentapetalae</taxon>
        <taxon>rosids</taxon>
        <taxon>fabids</taxon>
        <taxon>Fagales</taxon>
        <taxon>Fagaceae</taxon>
        <taxon>Lithocarpus</taxon>
    </lineage>
</organism>
<evidence type="ECO:0000256" key="3">
    <source>
        <dbReference type="SAM" id="MobiDB-lite"/>
    </source>
</evidence>
<dbReference type="EMBL" id="JAZDWU010000009">
    <property type="protein sequence ID" value="KAK9992301.1"/>
    <property type="molecule type" value="Genomic_DNA"/>
</dbReference>
<dbReference type="InterPro" id="IPR003855">
    <property type="entry name" value="K+_transporter"/>
</dbReference>
<feature type="domain" description="K+ potassium transporter integral membrane" evidence="5">
    <location>
        <begin position="27"/>
        <end position="110"/>
    </location>
</feature>
<feature type="region of interest" description="Disordered" evidence="3">
    <location>
        <begin position="1"/>
        <end position="27"/>
    </location>
</feature>
<dbReference type="Pfam" id="PF02705">
    <property type="entry name" value="K_trans"/>
    <property type="match status" value="1"/>
</dbReference>
<evidence type="ECO:0000313" key="6">
    <source>
        <dbReference type="EMBL" id="KAK9992301.1"/>
    </source>
</evidence>
<feature type="transmembrane region" description="Helical" evidence="4">
    <location>
        <begin position="86"/>
        <end position="105"/>
    </location>
</feature>